<feature type="transmembrane region" description="Helical" evidence="11">
    <location>
        <begin position="174"/>
        <end position="195"/>
    </location>
</feature>
<keyword evidence="5" id="KW-0997">Cell inner membrane</keyword>
<comment type="caution">
    <text evidence="12">The sequence shown here is derived from an EMBL/GenBank/DDBJ whole genome shotgun (WGS) entry which is preliminary data.</text>
</comment>
<evidence type="ECO:0000256" key="8">
    <source>
        <dbReference type="ARBA" id="ARBA00023136"/>
    </source>
</evidence>
<keyword evidence="8 11" id="KW-0472">Membrane</keyword>
<evidence type="ECO:0000256" key="6">
    <source>
        <dbReference type="ARBA" id="ARBA00022692"/>
    </source>
</evidence>
<dbReference type="PANTHER" id="PTHR32196">
    <property type="entry name" value="ABC TRANSPORTER PERMEASE PROTEIN YPHD-RELATED-RELATED"/>
    <property type="match status" value="1"/>
</dbReference>
<feature type="transmembrane region" description="Helical" evidence="11">
    <location>
        <begin position="259"/>
        <end position="276"/>
    </location>
</feature>
<evidence type="ECO:0000256" key="3">
    <source>
        <dbReference type="ARBA" id="ARBA00022448"/>
    </source>
</evidence>
<feature type="transmembrane region" description="Helical" evidence="11">
    <location>
        <begin position="53"/>
        <end position="70"/>
    </location>
</feature>
<sequence>MSVSEPKGAAFQASADLRRGGGMSRETTNAIIVFGLSILLILGSRFVSPALGSWSQVLTVLMLASFLIVLSFGQGLVILVGGLDLSIPAVITLGGVLATGWAGGGGEWYVLPAILAICGLVGAFNGFGVTVLKIPPFIMTMATSIILASAALGYTSGTPRGASPAAMTALMKTTWIGIPVVVYFVVLFVLAGWLLQSRTVFGRKLYAIGANDQAARVAGVAIGPVTTQAYVVSAICAGFVGMMLVGYANGATLRMGDNYLLPSIAAVVIGGSSILGGRGSFIGTVGGAVLLTTLGTVIAAIGLEQGWRTVIEGGIIVAALFFMREEFFARLRRPKRN</sequence>
<evidence type="ECO:0000313" key="12">
    <source>
        <dbReference type="EMBL" id="MET4636427.1"/>
    </source>
</evidence>
<evidence type="ECO:0000256" key="5">
    <source>
        <dbReference type="ARBA" id="ARBA00022519"/>
    </source>
</evidence>
<evidence type="ECO:0000256" key="10">
    <source>
        <dbReference type="ARBA" id="ARBA00039381"/>
    </source>
</evidence>
<name>A0ABV2R562_9HYPH</name>
<feature type="transmembrane region" description="Helical" evidence="11">
    <location>
        <begin position="229"/>
        <end position="247"/>
    </location>
</feature>
<evidence type="ECO:0000256" key="4">
    <source>
        <dbReference type="ARBA" id="ARBA00022475"/>
    </source>
</evidence>
<evidence type="ECO:0000256" key="2">
    <source>
        <dbReference type="ARBA" id="ARBA00011262"/>
    </source>
</evidence>
<gene>
    <name evidence="12" type="ORF">ABIE08_004385</name>
</gene>
<evidence type="ECO:0000256" key="7">
    <source>
        <dbReference type="ARBA" id="ARBA00022989"/>
    </source>
</evidence>
<organism evidence="12 13">
    <name type="scientific">Kaistia defluvii</name>
    <dbReference type="NCBI Taxonomy" id="410841"/>
    <lineage>
        <taxon>Bacteria</taxon>
        <taxon>Pseudomonadati</taxon>
        <taxon>Pseudomonadota</taxon>
        <taxon>Alphaproteobacteria</taxon>
        <taxon>Hyphomicrobiales</taxon>
        <taxon>Kaistiaceae</taxon>
        <taxon>Kaistia</taxon>
    </lineage>
</organism>
<proteinExistence type="predicted"/>
<dbReference type="RefSeq" id="WP_354554013.1">
    <property type="nucleotide sequence ID" value="NZ_JBEPSM010000004.1"/>
</dbReference>
<feature type="transmembrane region" description="Helical" evidence="11">
    <location>
        <begin position="108"/>
        <end position="127"/>
    </location>
</feature>
<dbReference type="Pfam" id="PF02653">
    <property type="entry name" value="BPD_transp_2"/>
    <property type="match status" value="1"/>
</dbReference>
<evidence type="ECO:0000256" key="1">
    <source>
        <dbReference type="ARBA" id="ARBA00004651"/>
    </source>
</evidence>
<keyword evidence="13" id="KW-1185">Reference proteome</keyword>
<keyword evidence="3" id="KW-0813">Transport</keyword>
<comment type="function">
    <text evidence="9">Part of the ABC transporter complex LsrABCD involved in autoinducer 2 (AI-2) import. Probably responsible for the translocation of the substrate across the membrane.</text>
</comment>
<protein>
    <recommendedName>
        <fullName evidence="10">Autoinducer 2 import system permease protein LsrD</fullName>
    </recommendedName>
</protein>
<dbReference type="Proteomes" id="UP001549321">
    <property type="component" value="Unassembled WGS sequence"/>
</dbReference>
<feature type="transmembrane region" description="Helical" evidence="11">
    <location>
        <begin position="281"/>
        <end position="301"/>
    </location>
</feature>
<keyword evidence="7 11" id="KW-1133">Transmembrane helix</keyword>
<keyword evidence="6 11" id="KW-0812">Transmembrane</keyword>
<feature type="transmembrane region" description="Helical" evidence="11">
    <location>
        <begin position="28"/>
        <end position="47"/>
    </location>
</feature>
<keyword evidence="4" id="KW-1003">Cell membrane</keyword>
<comment type="subunit">
    <text evidence="2">The complex is composed of two ATP-binding proteins (LsrA), two transmembrane proteins (LsrC and LsrD) and a solute-binding protein (LsrB).</text>
</comment>
<comment type="subcellular location">
    <subcellularLocation>
        <location evidence="1">Cell membrane</location>
        <topology evidence="1">Multi-pass membrane protein</topology>
    </subcellularLocation>
</comment>
<reference evidence="12 13" key="1">
    <citation type="submission" date="2024-06" db="EMBL/GenBank/DDBJ databases">
        <title>Sorghum-associated microbial communities from plants grown in Nebraska, USA.</title>
        <authorList>
            <person name="Schachtman D."/>
        </authorList>
    </citation>
    <scope>NUCLEOTIDE SEQUENCE [LARGE SCALE GENOMIC DNA]</scope>
    <source>
        <strain evidence="12 13">3207</strain>
    </source>
</reference>
<feature type="transmembrane region" description="Helical" evidence="11">
    <location>
        <begin position="77"/>
        <end position="102"/>
    </location>
</feature>
<dbReference type="PANTHER" id="PTHR32196:SF71">
    <property type="entry name" value="AUTOINDUCER 2 IMPORT SYSTEM PERMEASE PROTEIN LSRD"/>
    <property type="match status" value="1"/>
</dbReference>
<dbReference type="EMBL" id="JBEPSM010000004">
    <property type="protein sequence ID" value="MET4636427.1"/>
    <property type="molecule type" value="Genomic_DNA"/>
</dbReference>
<feature type="transmembrane region" description="Helical" evidence="11">
    <location>
        <begin position="307"/>
        <end position="323"/>
    </location>
</feature>
<dbReference type="InterPro" id="IPR001851">
    <property type="entry name" value="ABC_transp_permease"/>
</dbReference>
<dbReference type="CDD" id="cd06579">
    <property type="entry name" value="TM_PBP1_transp_AraH_like"/>
    <property type="match status" value="1"/>
</dbReference>
<evidence type="ECO:0000256" key="9">
    <source>
        <dbReference type="ARBA" id="ARBA00025439"/>
    </source>
</evidence>
<evidence type="ECO:0000313" key="13">
    <source>
        <dbReference type="Proteomes" id="UP001549321"/>
    </source>
</evidence>
<evidence type="ECO:0000256" key="11">
    <source>
        <dbReference type="SAM" id="Phobius"/>
    </source>
</evidence>
<accession>A0ABV2R562</accession>
<feature type="transmembrane region" description="Helical" evidence="11">
    <location>
        <begin position="134"/>
        <end position="154"/>
    </location>
</feature>